<gene>
    <name evidence="3" type="ORF">DWV56_07900</name>
</gene>
<comment type="caution">
    <text evidence="3">The sequence shown here is derived from an EMBL/GenBank/DDBJ whole genome shotgun (WGS) entry which is preliminary data.</text>
</comment>
<dbReference type="InterPro" id="IPR004843">
    <property type="entry name" value="Calcineurin-like_PHP"/>
</dbReference>
<dbReference type="GO" id="GO:0016787">
    <property type="term" value="F:hydrolase activity"/>
    <property type="evidence" value="ECO:0007669"/>
    <property type="project" value="InterPro"/>
</dbReference>
<feature type="domain" description="Calcineurin-like phosphoesterase" evidence="2">
    <location>
        <begin position="21"/>
        <end position="114"/>
    </location>
</feature>
<evidence type="ECO:0000256" key="1">
    <source>
        <dbReference type="SAM" id="MobiDB-lite"/>
    </source>
</evidence>
<feature type="region of interest" description="Disordered" evidence="1">
    <location>
        <begin position="136"/>
        <end position="167"/>
    </location>
</feature>
<sequence>MYTIHKTTYNITTTKEINPTKICFISDVHYPNANNPQRLKKITNTLMKVKPDFYLLGKDFVNESTSKYDMGILFKQLGRLTKVAPVYFVYGNHEGKTKFTRNKLNQEITKNNITILNDQEVHLNNIILIGRKDYKKKKTKENKRLQSNKQNLQHHPRPSTTRNKRKH</sequence>
<accession>A0A413CSY1</accession>
<name>A0A413CSY1_9FIRM</name>
<reference evidence="3 4" key="1">
    <citation type="submission" date="2018-08" db="EMBL/GenBank/DDBJ databases">
        <title>A genome reference for cultivated species of the human gut microbiota.</title>
        <authorList>
            <person name="Zou Y."/>
            <person name="Xue W."/>
            <person name="Luo G."/>
        </authorList>
    </citation>
    <scope>NUCLEOTIDE SEQUENCE [LARGE SCALE GENOMIC DNA]</scope>
    <source>
        <strain evidence="3 4">AF10-31</strain>
    </source>
</reference>
<dbReference type="PANTHER" id="PTHR31302:SF0">
    <property type="entry name" value="TRANSMEMBRANE PROTEIN WITH METALLOPHOSPHOESTERASE DOMAIN"/>
    <property type="match status" value="1"/>
</dbReference>
<dbReference type="EMBL" id="QSAT01000023">
    <property type="protein sequence ID" value="RGW74719.1"/>
    <property type="molecule type" value="Genomic_DNA"/>
</dbReference>
<dbReference type="Pfam" id="PF00149">
    <property type="entry name" value="Metallophos"/>
    <property type="match status" value="1"/>
</dbReference>
<dbReference type="PANTHER" id="PTHR31302">
    <property type="entry name" value="TRANSMEMBRANE PROTEIN WITH METALLOPHOSPHOESTERASE DOMAIN-RELATED"/>
    <property type="match status" value="1"/>
</dbReference>
<dbReference type="InterPro" id="IPR051158">
    <property type="entry name" value="Metallophosphoesterase_sf"/>
</dbReference>
<dbReference type="InterPro" id="IPR029052">
    <property type="entry name" value="Metallo-depent_PP-like"/>
</dbReference>
<evidence type="ECO:0000259" key="2">
    <source>
        <dbReference type="Pfam" id="PF00149"/>
    </source>
</evidence>
<organism evidence="3 4">
    <name type="scientific">Holdemanella biformis</name>
    <dbReference type="NCBI Taxonomy" id="1735"/>
    <lineage>
        <taxon>Bacteria</taxon>
        <taxon>Bacillati</taxon>
        <taxon>Bacillota</taxon>
        <taxon>Erysipelotrichia</taxon>
        <taxon>Erysipelotrichales</taxon>
        <taxon>Erysipelotrichaceae</taxon>
        <taxon>Holdemanella</taxon>
    </lineage>
</organism>
<evidence type="ECO:0000313" key="3">
    <source>
        <dbReference type="EMBL" id="RGW74719.1"/>
    </source>
</evidence>
<dbReference type="Proteomes" id="UP000284651">
    <property type="component" value="Unassembled WGS sequence"/>
</dbReference>
<protein>
    <recommendedName>
        <fullName evidence="2">Calcineurin-like phosphoesterase domain-containing protein</fullName>
    </recommendedName>
</protein>
<dbReference type="AlphaFoldDB" id="A0A413CSY1"/>
<feature type="compositionally biased region" description="Basic residues" evidence="1">
    <location>
        <begin position="152"/>
        <end position="167"/>
    </location>
</feature>
<dbReference type="SUPFAM" id="SSF56300">
    <property type="entry name" value="Metallo-dependent phosphatases"/>
    <property type="match status" value="1"/>
</dbReference>
<dbReference type="RefSeq" id="WP_118357436.1">
    <property type="nucleotide sequence ID" value="NZ_QSAT01000023.1"/>
</dbReference>
<evidence type="ECO:0000313" key="4">
    <source>
        <dbReference type="Proteomes" id="UP000284651"/>
    </source>
</evidence>
<dbReference type="Gene3D" id="3.60.21.10">
    <property type="match status" value="1"/>
</dbReference>
<proteinExistence type="predicted"/>